<comment type="caution">
    <text evidence="1">The sequence shown here is derived from an EMBL/GenBank/DDBJ whole genome shotgun (WGS) entry which is preliminary data.</text>
</comment>
<name>A0A7X1M984_9ACTN</name>
<dbReference type="RefSeq" id="WP_186282391.1">
    <property type="nucleotide sequence ID" value="NZ_JACMSF010000011.1"/>
</dbReference>
<dbReference type="EMBL" id="JACMSF010000011">
    <property type="protein sequence ID" value="MBC2902481.1"/>
    <property type="molecule type" value="Genomic_DNA"/>
</dbReference>
<protein>
    <submittedName>
        <fullName evidence="1">Uncharacterized protein</fullName>
    </submittedName>
</protein>
<dbReference type="AlphaFoldDB" id="A0A7X1M984"/>
<gene>
    <name evidence="1" type="ORF">H4N64_12825</name>
</gene>
<dbReference type="Proteomes" id="UP000584670">
    <property type="component" value="Unassembled WGS sequence"/>
</dbReference>
<evidence type="ECO:0000313" key="2">
    <source>
        <dbReference type="Proteomes" id="UP000584670"/>
    </source>
</evidence>
<accession>A0A7X1M984</accession>
<organism evidence="1 2">
    <name type="scientific">Streptomyces cupreus</name>
    <dbReference type="NCBI Taxonomy" id="2759956"/>
    <lineage>
        <taxon>Bacteria</taxon>
        <taxon>Bacillati</taxon>
        <taxon>Actinomycetota</taxon>
        <taxon>Actinomycetes</taxon>
        <taxon>Kitasatosporales</taxon>
        <taxon>Streptomycetaceae</taxon>
        <taxon>Streptomyces</taxon>
    </lineage>
</organism>
<reference evidence="1 2" key="1">
    <citation type="submission" date="2020-08" db="EMBL/GenBank/DDBJ databases">
        <title>Streptomyces sp. PSKA01 genome sequencing and assembly.</title>
        <authorList>
            <person name="Mandal S."/>
            <person name="Maiti P.K."/>
            <person name="Das P."/>
        </authorList>
    </citation>
    <scope>NUCLEOTIDE SEQUENCE [LARGE SCALE GENOMIC DNA]</scope>
    <source>
        <strain evidence="1 2">PSKA01</strain>
    </source>
</reference>
<keyword evidence="2" id="KW-1185">Reference proteome</keyword>
<evidence type="ECO:0000313" key="1">
    <source>
        <dbReference type="EMBL" id="MBC2902481.1"/>
    </source>
</evidence>
<proteinExistence type="predicted"/>
<sequence length="222" mass="23832">MRGEPGWTFDVEGQEALDLAGGGSEASYRATVRRTGESEALHSSGTVVSKGSSTPEEVFVVDGVGYVREGEGAWESGDVSDPEIANKVEDPVAALDVFRAYSKGGERISVAHEGGGITLRVEVPSGKLSDDRPALAKAVREVRPTIEQLREGGVTATDSEIVLTRLADVLVLDQDTYRIKSHRFSFGFTIPYQGQQITYRQEVGEENRGVFTGDITLPDGVA</sequence>